<dbReference type="Gene3D" id="3.40.605.10">
    <property type="entry name" value="Aldehyde Dehydrogenase, Chain A, domain 1"/>
    <property type="match status" value="1"/>
</dbReference>
<evidence type="ECO:0000313" key="9">
    <source>
        <dbReference type="Proteomes" id="UP000053317"/>
    </source>
</evidence>
<comment type="catalytic activity">
    <reaction evidence="4">
        <text>an aldehyde + NAD(+) + H2O = a carboxylate + NADH + 2 H(+)</text>
        <dbReference type="Rhea" id="RHEA:16185"/>
        <dbReference type="ChEBI" id="CHEBI:15377"/>
        <dbReference type="ChEBI" id="CHEBI:15378"/>
        <dbReference type="ChEBI" id="CHEBI:17478"/>
        <dbReference type="ChEBI" id="CHEBI:29067"/>
        <dbReference type="ChEBI" id="CHEBI:57540"/>
        <dbReference type="ChEBI" id="CHEBI:57945"/>
        <dbReference type="EC" id="1.2.1.3"/>
    </reaction>
</comment>
<dbReference type="EC" id="1.2.1.3" evidence="3"/>
<dbReference type="Gene3D" id="3.40.309.10">
    <property type="entry name" value="Aldehyde Dehydrogenase, Chain A, domain 2"/>
    <property type="match status" value="1"/>
</dbReference>
<dbReference type="Proteomes" id="UP000053317">
    <property type="component" value="Unassembled WGS sequence"/>
</dbReference>
<dbReference type="FunFam" id="3.40.605.10:FF:000007">
    <property type="entry name" value="NAD/NADP-dependent betaine aldehyde dehydrogenase"/>
    <property type="match status" value="1"/>
</dbReference>
<sequence>MTASNPFNAEVVSSSVSVAGREDIDAAVSAAQTTFLGKWSKLKGKERGARLNKFADLALRDAEELARLESTCSGIPFSIVKDRALPIMADHFRFYAGLADMIAGGSYPVDGDGGAYSISRKQPYGVCALICAYNASFIYVGTKAAPALAAGNTVIATLTFWCLALGKLFIEAGFPPGAVNIVSGAAETGSLLAIHPQIRLISFTGSIPTGKKISEAAAKSNLKKTILELGGKSAAIVFEDADLDSAVQSCALNVLALSGQSCIATSRLYVQQSILSAFIARLKTTFEYFSAGFGKDPLDPSTKMPPLPNEAQFNRVMQFIESGKNSGAQLITGGQRKGSNGYWVEPTLFLNPQTAVNESDIEKEEIFGPVEVARGFDTENEVIDWANDTEFGLSGAVFTKDIARALRVSEKLETAYIVINQPPVLGSALGIGGWKQSGNGVELGVEGMYEFLQTKAISIKL</sequence>
<dbReference type="InterPro" id="IPR016163">
    <property type="entry name" value="Ald_DH_C"/>
</dbReference>
<reference evidence="8 9" key="1">
    <citation type="submission" date="2015-05" db="EMBL/GenBank/DDBJ databases">
        <title>Distinctive expansion of gene families associated with plant cell wall degradation and secondary metabolism in the genomes of grapevine trunk pathogens.</title>
        <authorList>
            <person name="Lawrence D.P."/>
            <person name="Travadon R."/>
            <person name="Rolshausen P.E."/>
            <person name="Baumgartner K."/>
        </authorList>
    </citation>
    <scope>NUCLEOTIDE SEQUENCE [LARGE SCALE GENOMIC DNA]</scope>
    <source>
        <strain evidence="8">UCRPC4</strain>
    </source>
</reference>
<evidence type="ECO:0000256" key="4">
    <source>
        <dbReference type="ARBA" id="ARBA00049194"/>
    </source>
</evidence>
<dbReference type="InterPro" id="IPR016162">
    <property type="entry name" value="Ald_DH_N"/>
</dbReference>
<feature type="active site" evidence="5">
    <location>
        <position position="228"/>
    </location>
</feature>
<dbReference type="AlphaFoldDB" id="A0A0G2GZ67"/>
<dbReference type="GO" id="GO:0004029">
    <property type="term" value="F:aldehyde dehydrogenase (NAD+) activity"/>
    <property type="evidence" value="ECO:0007669"/>
    <property type="project" value="UniProtKB-EC"/>
</dbReference>
<dbReference type="InterPro" id="IPR029510">
    <property type="entry name" value="Ald_DH_CS_GLU"/>
</dbReference>
<accession>A0A0G2GZ67</accession>
<keyword evidence="9" id="KW-1185">Reference proteome</keyword>
<protein>
    <recommendedName>
        <fullName evidence="3">aldehyde dehydrogenase (NAD(+))</fullName>
        <ecNumber evidence="3">1.2.1.3</ecNumber>
    </recommendedName>
</protein>
<proteinExistence type="inferred from homology"/>
<name>A0A0G2GZ67_PHACM</name>
<evidence type="ECO:0000256" key="5">
    <source>
        <dbReference type="PROSITE-ProRule" id="PRU10007"/>
    </source>
</evidence>
<dbReference type="OrthoDB" id="310895at2759"/>
<evidence type="ECO:0000259" key="7">
    <source>
        <dbReference type="Pfam" id="PF00171"/>
    </source>
</evidence>
<reference evidence="8 9" key="2">
    <citation type="submission" date="2015-05" db="EMBL/GenBank/DDBJ databases">
        <authorList>
            <person name="Morales-Cruz A."/>
            <person name="Amrine K.C."/>
            <person name="Cantu D."/>
        </authorList>
    </citation>
    <scope>NUCLEOTIDE SEQUENCE [LARGE SCALE GENOMIC DNA]</scope>
    <source>
        <strain evidence="8">UCRPC4</strain>
    </source>
</reference>
<dbReference type="InterPro" id="IPR015590">
    <property type="entry name" value="Aldehyde_DH_dom"/>
</dbReference>
<dbReference type="SUPFAM" id="SSF53720">
    <property type="entry name" value="ALDH-like"/>
    <property type="match status" value="1"/>
</dbReference>
<evidence type="ECO:0000256" key="1">
    <source>
        <dbReference type="ARBA" id="ARBA00009986"/>
    </source>
</evidence>
<feature type="domain" description="Aldehyde dehydrogenase" evidence="7">
    <location>
        <begin position="4"/>
        <end position="457"/>
    </location>
</feature>
<keyword evidence="2 6" id="KW-0560">Oxidoreductase</keyword>
<evidence type="ECO:0000256" key="3">
    <source>
        <dbReference type="ARBA" id="ARBA00024226"/>
    </source>
</evidence>
<evidence type="ECO:0000256" key="6">
    <source>
        <dbReference type="RuleBase" id="RU003345"/>
    </source>
</evidence>
<dbReference type="PROSITE" id="PS00070">
    <property type="entry name" value="ALDEHYDE_DEHYDR_CYS"/>
    <property type="match status" value="1"/>
</dbReference>
<evidence type="ECO:0000256" key="2">
    <source>
        <dbReference type="ARBA" id="ARBA00023002"/>
    </source>
</evidence>
<comment type="caution">
    <text evidence="8">The sequence shown here is derived from an EMBL/GenBank/DDBJ whole genome shotgun (WGS) entry which is preliminary data.</text>
</comment>
<dbReference type="FunFam" id="3.40.309.10:FF:000012">
    <property type="entry name" value="Betaine aldehyde dehydrogenase"/>
    <property type="match status" value="1"/>
</dbReference>
<organism evidence="8 9">
    <name type="scientific">Phaeomoniella chlamydospora</name>
    <name type="common">Phaeoacremonium chlamydosporum</name>
    <dbReference type="NCBI Taxonomy" id="158046"/>
    <lineage>
        <taxon>Eukaryota</taxon>
        <taxon>Fungi</taxon>
        <taxon>Dikarya</taxon>
        <taxon>Ascomycota</taxon>
        <taxon>Pezizomycotina</taxon>
        <taxon>Eurotiomycetes</taxon>
        <taxon>Chaetothyriomycetidae</taxon>
        <taxon>Phaeomoniellales</taxon>
        <taxon>Phaeomoniellaceae</taxon>
        <taxon>Phaeomoniella</taxon>
    </lineage>
</organism>
<gene>
    <name evidence="8" type="ORF">UCRPC4_g00585</name>
</gene>
<dbReference type="EMBL" id="LCWF01000013">
    <property type="protein sequence ID" value="KKY28418.1"/>
    <property type="molecule type" value="Genomic_DNA"/>
</dbReference>
<dbReference type="InterPro" id="IPR016160">
    <property type="entry name" value="Ald_DH_CS_CYS"/>
</dbReference>
<evidence type="ECO:0000313" key="8">
    <source>
        <dbReference type="EMBL" id="KKY28418.1"/>
    </source>
</evidence>
<dbReference type="Pfam" id="PF00171">
    <property type="entry name" value="Aldedh"/>
    <property type="match status" value="1"/>
</dbReference>
<dbReference type="PANTHER" id="PTHR11699">
    <property type="entry name" value="ALDEHYDE DEHYDROGENASE-RELATED"/>
    <property type="match status" value="1"/>
</dbReference>
<dbReference type="InterPro" id="IPR016161">
    <property type="entry name" value="Ald_DH/histidinol_DH"/>
</dbReference>
<dbReference type="PROSITE" id="PS00687">
    <property type="entry name" value="ALDEHYDE_DEHYDR_GLU"/>
    <property type="match status" value="1"/>
</dbReference>
<comment type="similarity">
    <text evidence="1 6">Belongs to the aldehyde dehydrogenase family.</text>
</comment>